<keyword evidence="11" id="KW-0378">Hydrolase</keyword>
<comment type="caution">
    <text evidence="23">The sequence shown here is derived from an EMBL/GenBank/DDBJ whole genome shotgun (WGS) entry which is preliminary data.</text>
</comment>
<dbReference type="Gene3D" id="3.40.630.10">
    <property type="entry name" value="Zn peptidases"/>
    <property type="match status" value="1"/>
</dbReference>
<evidence type="ECO:0000256" key="15">
    <source>
        <dbReference type="ARBA" id="ARBA00023049"/>
    </source>
</evidence>
<name>A0ABU2WIH9_9GAMM</name>
<evidence type="ECO:0000256" key="8">
    <source>
        <dbReference type="ARBA" id="ARBA00022670"/>
    </source>
</evidence>
<dbReference type="PANTHER" id="PTHR12053">
    <property type="entry name" value="PROTEASE FAMILY M28 PLASMA GLUTAMATE CARBOXYPEPTIDASE-RELATED"/>
    <property type="match status" value="1"/>
</dbReference>
<evidence type="ECO:0000256" key="1">
    <source>
        <dbReference type="ARBA" id="ARBA00004240"/>
    </source>
</evidence>
<keyword evidence="15" id="KW-0482">Metalloprotease</keyword>
<evidence type="ECO:0000256" key="3">
    <source>
        <dbReference type="ARBA" id="ARBA00004555"/>
    </source>
</evidence>
<keyword evidence="6" id="KW-0964">Secreted</keyword>
<evidence type="ECO:0000256" key="13">
    <source>
        <dbReference type="ARBA" id="ARBA00022833"/>
    </source>
</evidence>
<keyword evidence="14" id="KW-0333">Golgi apparatus</keyword>
<reference evidence="23 24" key="1">
    <citation type="submission" date="2023-09" db="EMBL/GenBank/DDBJ databases">
        <authorList>
            <person name="Rey-Velasco X."/>
        </authorList>
    </citation>
    <scope>NUCLEOTIDE SEQUENCE [LARGE SCALE GENOMIC DNA]</scope>
    <source>
        <strain evidence="23 24">W345</strain>
    </source>
</reference>
<keyword evidence="24" id="KW-1185">Reference proteome</keyword>
<evidence type="ECO:0000256" key="10">
    <source>
        <dbReference type="ARBA" id="ARBA00022729"/>
    </source>
</evidence>
<feature type="chain" id="PRO_5045567483" description="Carboxypeptidase Q" evidence="21">
    <location>
        <begin position="21"/>
        <end position="479"/>
    </location>
</feature>
<gene>
    <name evidence="23" type="ORF">RM530_09860</name>
</gene>
<keyword evidence="12" id="KW-0256">Endoplasmic reticulum</keyword>
<evidence type="ECO:0000256" key="16">
    <source>
        <dbReference type="ARBA" id="ARBA00023145"/>
    </source>
</evidence>
<dbReference type="InterPro" id="IPR039866">
    <property type="entry name" value="CPQ"/>
</dbReference>
<dbReference type="PANTHER" id="PTHR12053:SF3">
    <property type="entry name" value="CARBOXYPEPTIDASE Q"/>
    <property type="match status" value="1"/>
</dbReference>
<proteinExistence type="predicted"/>
<keyword evidence="18" id="KW-0458">Lysosome</keyword>
<accession>A0ABU2WIH9</accession>
<keyword evidence="10 21" id="KW-0732">Signal</keyword>
<keyword evidence="8" id="KW-0645">Protease</keyword>
<dbReference type="EMBL" id="JAVRIC010000012">
    <property type="protein sequence ID" value="MDT0497666.1"/>
    <property type="molecule type" value="Genomic_DNA"/>
</dbReference>
<protein>
    <recommendedName>
        <fullName evidence="5">Carboxypeptidase Q</fullName>
    </recommendedName>
    <alternativeName>
        <fullName evidence="20">Plasma glutamate carboxypeptidase</fullName>
    </alternativeName>
</protein>
<evidence type="ECO:0000313" key="24">
    <source>
        <dbReference type="Proteomes" id="UP001254608"/>
    </source>
</evidence>
<sequence length="479" mass="51216">MTRIRVFAASLLLSTFVAPAAADTVDADAIDRVRDAAMDSDYAYRQAGWLSDRIGPRLSGSRGHAAAIEYVAEQMKQLGLKVSLQPVKVPHWVRGEETASLVDYPGRPDGITQKVMLTALGSSSATPPDGLTREVVVVRSLDELKALGRRGVQDKFVLLYSKFDQFMADNGHAGAAYGLAGAFRFGGPNEVSKLGGAAALVRSVGGAEYRLPHTGATHFAADVAAIPAAALSAEDADLILRLAEDGPVRLHMTLTPQTLPDVDSFNVIGDLKGSDKSDEIVIISGHLDSWDLGTGAHDDAVGVATAMSAAAMFKQLKLKPRRTLRVIAWANEENGTRGGKTYFEAHQQEIEQHAAAIESDFGGGRPVGVYAHVTEETLELLKPLNEALKPIGASLSDRRTTPTGADISPLGKAGVPNFAPLVDSRSYFDYHHTAADTFDKLDPEEVRYQSSVMATLAWWLANTDEVLPRVPVQAATTGH</sequence>
<evidence type="ECO:0000256" key="6">
    <source>
        <dbReference type="ARBA" id="ARBA00022525"/>
    </source>
</evidence>
<evidence type="ECO:0000256" key="2">
    <source>
        <dbReference type="ARBA" id="ARBA00004371"/>
    </source>
</evidence>
<comment type="subunit">
    <text evidence="19">Homodimer. The monomeric form is inactive while the homodimer is active.</text>
</comment>
<evidence type="ECO:0000256" key="4">
    <source>
        <dbReference type="ARBA" id="ARBA00004613"/>
    </source>
</evidence>
<evidence type="ECO:0000256" key="19">
    <source>
        <dbReference type="ARBA" id="ARBA00025833"/>
    </source>
</evidence>
<evidence type="ECO:0000256" key="20">
    <source>
        <dbReference type="ARBA" id="ARBA00033328"/>
    </source>
</evidence>
<evidence type="ECO:0000256" key="12">
    <source>
        <dbReference type="ARBA" id="ARBA00022824"/>
    </source>
</evidence>
<keyword evidence="13" id="KW-0862">Zinc</keyword>
<organism evidence="23 24">
    <name type="scientific">Banduia mediterranea</name>
    <dbReference type="NCBI Taxonomy" id="3075609"/>
    <lineage>
        <taxon>Bacteria</taxon>
        <taxon>Pseudomonadati</taxon>
        <taxon>Pseudomonadota</taxon>
        <taxon>Gammaproteobacteria</taxon>
        <taxon>Nevskiales</taxon>
        <taxon>Algiphilaceae</taxon>
        <taxon>Banduia</taxon>
    </lineage>
</organism>
<keyword evidence="9" id="KW-0479">Metal-binding</keyword>
<dbReference type="SUPFAM" id="SSF53187">
    <property type="entry name" value="Zn-dependent exopeptidases"/>
    <property type="match status" value="1"/>
</dbReference>
<evidence type="ECO:0000256" key="17">
    <source>
        <dbReference type="ARBA" id="ARBA00023180"/>
    </source>
</evidence>
<dbReference type="Gene3D" id="3.50.30.30">
    <property type="match status" value="1"/>
</dbReference>
<evidence type="ECO:0000256" key="5">
    <source>
        <dbReference type="ARBA" id="ARBA00014116"/>
    </source>
</evidence>
<evidence type="ECO:0000256" key="21">
    <source>
        <dbReference type="SAM" id="SignalP"/>
    </source>
</evidence>
<feature type="signal peptide" evidence="21">
    <location>
        <begin position="1"/>
        <end position="20"/>
    </location>
</feature>
<dbReference type="RefSeq" id="WP_311365059.1">
    <property type="nucleotide sequence ID" value="NZ_JAVRIC010000012.1"/>
</dbReference>
<feature type="domain" description="Peptidase M28" evidence="22">
    <location>
        <begin position="266"/>
        <end position="454"/>
    </location>
</feature>
<evidence type="ECO:0000313" key="23">
    <source>
        <dbReference type="EMBL" id="MDT0497666.1"/>
    </source>
</evidence>
<keyword evidence="16" id="KW-0865">Zymogen</keyword>
<dbReference type="Pfam" id="PF04389">
    <property type="entry name" value="Peptidase_M28"/>
    <property type="match status" value="1"/>
</dbReference>
<dbReference type="Proteomes" id="UP001254608">
    <property type="component" value="Unassembled WGS sequence"/>
</dbReference>
<evidence type="ECO:0000256" key="9">
    <source>
        <dbReference type="ARBA" id="ARBA00022723"/>
    </source>
</evidence>
<keyword evidence="7" id="KW-0121">Carboxypeptidase</keyword>
<evidence type="ECO:0000256" key="11">
    <source>
        <dbReference type="ARBA" id="ARBA00022801"/>
    </source>
</evidence>
<dbReference type="InterPro" id="IPR007484">
    <property type="entry name" value="Peptidase_M28"/>
</dbReference>
<evidence type="ECO:0000256" key="18">
    <source>
        <dbReference type="ARBA" id="ARBA00023228"/>
    </source>
</evidence>
<keyword evidence="17" id="KW-0325">Glycoprotein</keyword>
<evidence type="ECO:0000256" key="7">
    <source>
        <dbReference type="ARBA" id="ARBA00022645"/>
    </source>
</evidence>
<evidence type="ECO:0000256" key="14">
    <source>
        <dbReference type="ARBA" id="ARBA00023034"/>
    </source>
</evidence>
<comment type="subcellular location">
    <subcellularLocation>
        <location evidence="1">Endoplasmic reticulum</location>
    </subcellularLocation>
    <subcellularLocation>
        <location evidence="3">Golgi apparatus</location>
    </subcellularLocation>
    <subcellularLocation>
        <location evidence="2">Lysosome</location>
    </subcellularLocation>
    <subcellularLocation>
        <location evidence="4">Secreted</location>
    </subcellularLocation>
</comment>
<evidence type="ECO:0000259" key="22">
    <source>
        <dbReference type="Pfam" id="PF04389"/>
    </source>
</evidence>